<feature type="transmembrane region" description="Helical" evidence="2">
    <location>
        <begin position="22"/>
        <end position="45"/>
    </location>
</feature>
<dbReference type="RefSeq" id="WP_145068770.1">
    <property type="nucleotide sequence ID" value="NZ_CP036287.1"/>
</dbReference>
<name>A0A518BQA9_9BACT</name>
<evidence type="ECO:0000313" key="3">
    <source>
        <dbReference type="EMBL" id="QDU69140.1"/>
    </source>
</evidence>
<dbReference type="EMBL" id="CP036287">
    <property type="protein sequence ID" value="QDU69140.1"/>
    <property type="molecule type" value="Genomic_DNA"/>
</dbReference>
<protein>
    <submittedName>
        <fullName evidence="3">Uncharacterized protein</fullName>
    </submittedName>
</protein>
<keyword evidence="2" id="KW-0472">Membrane</keyword>
<proteinExistence type="predicted"/>
<feature type="region of interest" description="Disordered" evidence="1">
    <location>
        <begin position="144"/>
        <end position="166"/>
    </location>
</feature>
<evidence type="ECO:0000256" key="2">
    <source>
        <dbReference type="SAM" id="Phobius"/>
    </source>
</evidence>
<dbReference type="KEGG" id="pbap:Pla133_42560"/>
<accession>A0A518BQA9</accession>
<organism evidence="3 4">
    <name type="scientific">Engelhardtia mirabilis</name>
    <dbReference type="NCBI Taxonomy" id="2528011"/>
    <lineage>
        <taxon>Bacteria</taxon>
        <taxon>Pseudomonadati</taxon>
        <taxon>Planctomycetota</taxon>
        <taxon>Planctomycetia</taxon>
        <taxon>Planctomycetia incertae sedis</taxon>
        <taxon>Engelhardtia</taxon>
    </lineage>
</organism>
<evidence type="ECO:0000256" key="1">
    <source>
        <dbReference type="SAM" id="MobiDB-lite"/>
    </source>
</evidence>
<feature type="compositionally biased region" description="Gly residues" evidence="1">
    <location>
        <begin position="151"/>
        <end position="166"/>
    </location>
</feature>
<keyword evidence="4" id="KW-1185">Reference proteome</keyword>
<keyword evidence="2" id="KW-0812">Transmembrane</keyword>
<gene>
    <name evidence="3" type="ORF">Pla133_42560</name>
</gene>
<dbReference type="AlphaFoldDB" id="A0A518BQA9"/>
<dbReference type="Proteomes" id="UP000316921">
    <property type="component" value="Chromosome"/>
</dbReference>
<keyword evidence="2" id="KW-1133">Transmembrane helix</keyword>
<sequence length="768" mass="79891">MNDTLETVAIPAKHPVRRVLGVLVRGPIGCISFLLGATVVLVALVPVIGSRIGPQAAEDAFGESFMGRLEIDGVDLSWVSRQAVTGIVLEDPDGERVLDASISLPALTALARGSGGKLGRIAVELPTVELTRNTEGNWNVARALTPRGSDKGTGGTGKPRAGGPGPLAGLADMNAEFVLAIGRMAIADLGEGGPRTPLELAEFSASIRLEPGKPGTIEGSGAIRSPELGRVELRGELADGRDLSSRLPLPIRSLSLSVDRLSVQWIDDFLRQGGRLVELVGPVAAVEAVLSGADGDASARSLRLHLGGSRTTATLHLRFEAGQLVLDRDQPSTVQVLDPSGLAAGYVSASLPEHLSLITDSQSIEMSIDRLVLPLPASLGVASEPVGLAVEVNVDLGSWLLQTPSSTLALDRMRLGAALTSEAGLRASMTASTGGDGAVSIDLETAPLGELLKDLELSRAPNLQLEIAMAGVPTDPVDAALGADGLLLDLLGSELSMDAALRPTDRRGVWSADLTAHSPVAQLRMEGEVEGARLLGREGRPLELSFDLTPLSSPRIVGTLLPMLASAEKPPGADPARLSLSGYSLPLDGDLSGLMGELELDVGEITARWLPKLGGSLDRLVEPLDLDPFVVQIADGRVTHPPFQIAFHGQQVTFEGAVELATGEAQFDALIPSTLVGGEVGDLLARAGGTLGRDVTVPLSLRGRWPAVKVAFDTADLQRDLLESLGGELGIQAADALEDVIREAVGDAVGERASDGLRSLLKAFGRDG</sequence>
<evidence type="ECO:0000313" key="4">
    <source>
        <dbReference type="Proteomes" id="UP000316921"/>
    </source>
</evidence>
<reference evidence="3 4" key="1">
    <citation type="submission" date="2019-02" db="EMBL/GenBank/DDBJ databases">
        <title>Deep-cultivation of Planctomycetes and their phenomic and genomic characterization uncovers novel biology.</title>
        <authorList>
            <person name="Wiegand S."/>
            <person name="Jogler M."/>
            <person name="Boedeker C."/>
            <person name="Pinto D."/>
            <person name="Vollmers J."/>
            <person name="Rivas-Marin E."/>
            <person name="Kohn T."/>
            <person name="Peeters S.H."/>
            <person name="Heuer A."/>
            <person name="Rast P."/>
            <person name="Oberbeckmann S."/>
            <person name="Bunk B."/>
            <person name="Jeske O."/>
            <person name="Meyerdierks A."/>
            <person name="Storesund J.E."/>
            <person name="Kallscheuer N."/>
            <person name="Luecker S."/>
            <person name="Lage O.M."/>
            <person name="Pohl T."/>
            <person name="Merkel B.J."/>
            <person name="Hornburger P."/>
            <person name="Mueller R.-W."/>
            <person name="Bruemmer F."/>
            <person name="Labrenz M."/>
            <person name="Spormann A.M."/>
            <person name="Op den Camp H."/>
            <person name="Overmann J."/>
            <person name="Amann R."/>
            <person name="Jetten M.S.M."/>
            <person name="Mascher T."/>
            <person name="Medema M.H."/>
            <person name="Devos D.P."/>
            <person name="Kaster A.-K."/>
            <person name="Ovreas L."/>
            <person name="Rohde M."/>
            <person name="Galperin M.Y."/>
            <person name="Jogler C."/>
        </authorList>
    </citation>
    <scope>NUCLEOTIDE SEQUENCE [LARGE SCALE GENOMIC DNA]</scope>
    <source>
        <strain evidence="3 4">Pla133</strain>
    </source>
</reference>